<dbReference type="GO" id="GO:0000287">
    <property type="term" value="F:magnesium ion binding"/>
    <property type="evidence" value="ECO:0007669"/>
    <property type="project" value="UniProtKB-UniRule"/>
</dbReference>
<evidence type="ECO:0000313" key="8">
    <source>
        <dbReference type="Proteomes" id="UP000183758"/>
    </source>
</evidence>
<keyword evidence="6" id="KW-0460">Magnesium</keyword>
<evidence type="ECO:0000256" key="1">
    <source>
        <dbReference type="ARBA" id="ARBA00004889"/>
    </source>
</evidence>
<protein>
    <recommendedName>
        <fullName evidence="2 6">Orotate phosphoribosyltransferase</fullName>
        <shortName evidence="6">OPRT</shortName>
        <shortName evidence="6">OPRTase</shortName>
        <ecNumber evidence="2 6">2.4.2.10</ecNumber>
    </recommendedName>
</protein>
<dbReference type="GO" id="GO:0044205">
    <property type="term" value="P:'de novo' UMP biosynthetic process"/>
    <property type="evidence" value="ECO:0007669"/>
    <property type="project" value="UniProtKB-UniRule"/>
</dbReference>
<comment type="similarity">
    <text evidence="6">Belongs to the purine/pyrimidine phosphoribosyltransferase family. PyrE subfamily.</text>
</comment>
<dbReference type="GO" id="GO:0019856">
    <property type="term" value="P:pyrimidine nucleobase biosynthetic process"/>
    <property type="evidence" value="ECO:0007669"/>
    <property type="project" value="TreeGrafter"/>
</dbReference>
<dbReference type="InterPro" id="IPR029057">
    <property type="entry name" value="PRTase-like"/>
</dbReference>
<evidence type="ECO:0000256" key="4">
    <source>
        <dbReference type="ARBA" id="ARBA00022679"/>
    </source>
</evidence>
<dbReference type="GO" id="GO:0004588">
    <property type="term" value="F:orotate phosphoribosyltransferase activity"/>
    <property type="evidence" value="ECO:0007669"/>
    <property type="project" value="UniProtKB-UniRule"/>
</dbReference>
<feature type="binding site" evidence="6">
    <location>
        <position position="104"/>
    </location>
    <ligand>
        <name>5-phospho-alpha-D-ribose 1-diphosphate</name>
        <dbReference type="ChEBI" id="CHEBI:58017"/>
        <note>ligand shared between dimeric partners</note>
    </ligand>
</feature>
<dbReference type="InterPro" id="IPR000836">
    <property type="entry name" value="PRTase_dom"/>
</dbReference>
<feature type="binding site" evidence="6">
    <location>
        <position position="100"/>
    </location>
    <ligand>
        <name>5-phospho-alpha-D-ribose 1-diphosphate</name>
        <dbReference type="ChEBI" id="CHEBI:58017"/>
        <note>ligand shared between dimeric partners</note>
    </ligand>
</feature>
<comment type="function">
    <text evidence="6">Catalyzes the transfer of a ribosyl phosphate group from 5-phosphoribose 1-diphosphate to orotate, leading to the formation of orotidine monophosphate (OMP).</text>
</comment>
<comment type="cofactor">
    <cofactor evidence="6">
        <name>Mg(2+)</name>
        <dbReference type="ChEBI" id="CHEBI:18420"/>
    </cofactor>
</comment>
<dbReference type="EMBL" id="MNZM01000064">
    <property type="protein sequence ID" value="OIP84140.1"/>
    <property type="molecule type" value="Genomic_DNA"/>
</dbReference>
<keyword evidence="5 6" id="KW-0665">Pyrimidine biosynthesis</keyword>
<reference evidence="7 8" key="1">
    <citation type="journal article" date="2016" name="Environ. Microbiol.">
        <title>Genomic resolution of a cold subsurface aquifer community provides metabolic insights for novel microbes adapted to high CO concentrations.</title>
        <authorList>
            <person name="Probst A.J."/>
            <person name="Castelle C.J."/>
            <person name="Singh A."/>
            <person name="Brown C.T."/>
            <person name="Anantharaman K."/>
            <person name="Sharon I."/>
            <person name="Hug L.A."/>
            <person name="Burstein D."/>
            <person name="Emerson J.B."/>
            <person name="Thomas B.C."/>
            <person name="Banfield J.F."/>
        </authorList>
    </citation>
    <scope>NUCLEOTIDE SEQUENCE [LARGE SCALE GENOMIC DNA]</scope>
    <source>
        <strain evidence="7">CG2_30_33_16</strain>
    </source>
</reference>
<keyword evidence="3 6" id="KW-0328">Glycosyltransferase</keyword>
<comment type="pathway">
    <text evidence="1 6">Pyrimidine metabolism; UMP biosynthesis via de novo pathway; UMP from orotate: step 1/2.</text>
</comment>
<dbReference type="EC" id="2.4.2.10" evidence="2 6"/>
<comment type="caution">
    <text evidence="6">Lacks conserved residue(s) required for the propagation of feature annotation.</text>
</comment>
<dbReference type="PANTHER" id="PTHR19278">
    <property type="entry name" value="OROTATE PHOSPHORIBOSYLTRANSFERASE"/>
    <property type="match status" value="1"/>
</dbReference>
<sequence length="213" mass="24026">MENIIAQKTAKLLLKIKAVSFRFDPPFIFTSGIKSPIYLDNRLVMSYPEVRKKIIDFYIKLIKNKIGINKVEWISATATAAIPQGCWVADKLNLPMVFVRPTTKAYGKGNKMEGYMKKGAKVVIIEDHISTATNVIGNAQTIKELGGTVKYCIATTSYETKKSIVLLKENNIKLITLTAGKKIVEEALNEKIINLKEKEQVDLWFKDPMNWGK</sequence>
<dbReference type="SUPFAM" id="SSF53271">
    <property type="entry name" value="PRTase-like"/>
    <property type="match status" value="1"/>
</dbReference>
<accession>A0A1J5HHM8</accession>
<evidence type="ECO:0000256" key="3">
    <source>
        <dbReference type="ARBA" id="ARBA00022676"/>
    </source>
</evidence>
<dbReference type="Gene3D" id="3.40.50.2020">
    <property type="match status" value="1"/>
</dbReference>
<evidence type="ECO:0000256" key="5">
    <source>
        <dbReference type="ARBA" id="ARBA00022975"/>
    </source>
</evidence>
<dbReference type="InterPro" id="IPR004467">
    <property type="entry name" value="Or_phspho_trans_dom"/>
</dbReference>
<comment type="caution">
    <text evidence="7">The sequence shown here is derived from an EMBL/GenBank/DDBJ whole genome shotgun (WGS) entry which is preliminary data.</text>
</comment>
<proteinExistence type="inferred from homology"/>
<dbReference type="Proteomes" id="UP000183758">
    <property type="component" value="Unassembled WGS sequence"/>
</dbReference>
<evidence type="ECO:0000313" key="7">
    <source>
        <dbReference type="EMBL" id="OIP84140.1"/>
    </source>
</evidence>
<evidence type="ECO:0000256" key="6">
    <source>
        <dbReference type="HAMAP-Rule" id="MF_01208"/>
    </source>
</evidence>
<gene>
    <name evidence="6" type="primary">pyrE</name>
    <name evidence="7" type="ORF">AUK04_02680</name>
</gene>
<name>A0A1J5HHM8_9BACT</name>
<comment type="subunit">
    <text evidence="6">Homodimer.</text>
</comment>
<dbReference type="HAMAP" id="MF_01208">
    <property type="entry name" value="PyrE"/>
    <property type="match status" value="1"/>
</dbReference>
<dbReference type="NCBIfam" id="TIGR00336">
    <property type="entry name" value="pyrE"/>
    <property type="match status" value="1"/>
</dbReference>
<dbReference type="InterPro" id="IPR023031">
    <property type="entry name" value="OPRT"/>
</dbReference>
<keyword evidence="4 6" id="KW-0808">Transferase</keyword>
<comment type="catalytic activity">
    <reaction evidence="6">
        <text>orotidine 5'-phosphate + diphosphate = orotate + 5-phospho-alpha-D-ribose 1-diphosphate</text>
        <dbReference type="Rhea" id="RHEA:10380"/>
        <dbReference type="ChEBI" id="CHEBI:30839"/>
        <dbReference type="ChEBI" id="CHEBI:33019"/>
        <dbReference type="ChEBI" id="CHEBI:57538"/>
        <dbReference type="ChEBI" id="CHEBI:58017"/>
        <dbReference type="EC" id="2.4.2.10"/>
    </reaction>
</comment>
<feature type="binding site" description="in other chain" evidence="6">
    <location>
        <begin position="126"/>
        <end position="134"/>
    </location>
    <ligand>
        <name>5-phospho-alpha-D-ribose 1-diphosphate</name>
        <dbReference type="ChEBI" id="CHEBI:58017"/>
        <note>ligand shared between dimeric partners</note>
    </ligand>
</feature>
<evidence type="ECO:0000256" key="2">
    <source>
        <dbReference type="ARBA" id="ARBA00011971"/>
    </source>
</evidence>
<dbReference type="UniPathway" id="UPA00070">
    <property type="reaction ID" value="UER00119"/>
</dbReference>
<feature type="binding site" evidence="6">
    <location>
        <position position="130"/>
    </location>
    <ligand>
        <name>orotate</name>
        <dbReference type="ChEBI" id="CHEBI:30839"/>
    </ligand>
</feature>
<dbReference type="AlphaFoldDB" id="A0A1J5HHM8"/>
<dbReference type="CDD" id="cd06223">
    <property type="entry name" value="PRTases_typeI"/>
    <property type="match status" value="1"/>
</dbReference>
<organism evidence="7 8">
    <name type="scientific">Candidatus Roizmanbacteria bacterium CG2_30_33_16</name>
    <dbReference type="NCBI Taxonomy" id="1805340"/>
    <lineage>
        <taxon>Bacteria</taxon>
        <taxon>Candidatus Roizmaniibacteriota</taxon>
    </lineage>
</organism>
<dbReference type="PANTHER" id="PTHR19278:SF9">
    <property type="entry name" value="URIDINE 5'-MONOPHOSPHATE SYNTHASE"/>
    <property type="match status" value="1"/>
</dbReference>